<comment type="similarity">
    <text evidence="1">Belongs to the PhzF family.</text>
</comment>
<dbReference type="GO" id="GO:0005737">
    <property type="term" value="C:cytoplasm"/>
    <property type="evidence" value="ECO:0007669"/>
    <property type="project" value="TreeGrafter"/>
</dbReference>
<protein>
    <submittedName>
        <fullName evidence="4">Uncharacterized protein</fullName>
    </submittedName>
</protein>
<accession>A0A699ZGN9</accession>
<organism evidence="4 5">
    <name type="scientific">Haematococcus lacustris</name>
    <name type="common">Green alga</name>
    <name type="synonym">Haematococcus pluvialis</name>
    <dbReference type="NCBI Taxonomy" id="44745"/>
    <lineage>
        <taxon>Eukaryota</taxon>
        <taxon>Viridiplantae</taxon>
        <taxon>Chlorophyta</taxon>
        <taxon>core chlorophytes</taxon>
        <taxon>Chlorophyceae</taxon>
        <taxon>CS clade</taxon>
        <taxon>Chlamydomonadales</taxon>
        <taxon>Haematococcaceae</taxon>
        <taxon>Haematococcus</taxon>
    </lineage>
</organism>
<dbReference type="NCBIfam" id="TIGR00654">
    <property type="entry name" value="PhzF_family"/>
    <property type="match status" value="1"/>
</dbReference>
<comment type="caution">
    <text evidence="4">The sequence shown here is derived from an EMBL/GenBank/DDBJ whole genome shotgun (WGS) entry which is preliminary data.</text>
</comment>
<feature type="region of interest" description="Disordered" evidence="3">
    <location>
        <begin position="116"/>
        <end position="142"/>
    </location>
</feature>
<reference evidence="4 5" key="1">
    <citation type="submission" date="2020-02" db="EMBL/GenBank/DDBJ databases">
        <title>Draft genome sequence of Haematococcus lacustris strain NIES-144.</title>
        <authorList>
            <person name="Morimoto D."/>
            <person name="Nakagawa S."/>
            <person name="Yoshida T."/>
            <person name="Sawayama S."/>
        </authorList>
    </citation>
    <scope>NUCLEOTIDE SEQUENCE [LARGE SCALE GENOMIC DNA]</scope>
    <source>
        <strain evidence="4 5">NIES-144</strain>
    </source>
</reference>
<evidence type="ECO:0000256" key="2">
    <source>
        <dbReference type="ARBA" id="ARBA00023235"/>
    </source>
</evidence>
<gene>
    <name evidence="4" type="ORF">HaLaN_15430</name>
</gene>
<dbReference type="PANTHER" id="PTHR13774">
    <property type="entry name" value="PHENAZINE BIOSYNTHESIS PROTEIN"/>
    <property type="match status" value="1"/>
</dbReference>
<evidence type="ECO:0000256" key="3">
    <source>
        <dbReference type="SAM" id="MobiDB-lite"/>
    </source>
</evidence>
<evidence type="ECO:0000313" key="4">
    <source>
        <dbReference type="EMBL" id="GFH18599.1"/>
    </source>
</evidence>
<dbReference type="Pfam" id="PF02567">
    <property type="entry name" value="PhzC-PhzF"/>
    <property type="match status" value="1"/>
</dbReference>
<dbReference type="PANTHER" id="PTHR13774:SF17">
    <property type="entry name" value="PHENAZINE BIOSYNTHESIS-LIKE DOMAIN-CONTAINING PROTEIN"/>
    <property type="match status" value="1"/>
</dbReference>
<keyword evidence="5" id="KW-1185">Reference proteome</keyword>
<dbReference type="Proteomes" id="UP000485058">
    <property type="component" value="Unassembled WGS sequence"/>
</dbReference>
<sequence>MAPRLVPQWQVDAFTDVPFAGNPAAVCLLTEPLSEQLLQSIAAENNLAETAYIEPLQPGGSPVDISHFKEHDQFRLRWFTPVTEVPLCGHATLASAATLFQELHNQHSTLHFHTPSGVLSVSQSSPQPAADEEGAGGGQQARGMAMQMPLTPPTSALPAPFDNTPCQEGTEASGATAGAAVVVTALGSGRQFTGKAAQLLQACVGGAAIHEVLYAGDTMKYLMICLPPGTSQQQLEAIQPDFAAMLSCASVDHIRGVILTCRAVGCGRRPCHRQRTLRVGSLLGTAVGPAKCRRWRGPGLRCCSPSNHEGQTVLQARGPAHSASQGAGAGAGGRLCGAGRAGRG</sequence>
<dbReference type="InterPro" id="IPR003719">
    <property type="entry name" value="Phenazine_PhzF-like"/>
</dbReference>
<feature type="compositionally biased region" description="Polar residues" evidence="3">
    <location>
        <begin position="116"/>
        <end position="127"/>
    </location>
</feature>
<dbReference type="EMBL" id="BLLF01001325">
    <property type="protein sequence ID" value="GFH18599.1"/>
    <property type="molecule type" value="Genomic_DNA"/>
</dbReference>
<evidence type="ECO:0000256" key="1">
    <source>
        <dbReference type="ARBA" id="ARBA00008270"/>
    </source>
</evidence>
<dbReference type="GO" id="GO:0016853">
    <property type="term" value="F:isomerase activity"/>
    <property type="evidence" value="ECO:0007669"/>
    <property type="project" value="UniProtKB-KW"/>
</dbReference>
<keyword evidence="2" id="KW-0413">Isomerase</keyword>
<proteinExistence type="inferred from homology"/>
<feature type="non-terminal residue" evidence="4">
    <location>
        <position position="344"/>
    </location>
</feature>
<dbReference type="SUPFAM" id="SSF54506">
    <property type="entry name" value="Diaminopimelate epimerase-like"/>
    <property type="match status" value="1"/>
</dbReference>
<name>A0A699ZGN9_HAELA</name>
<dbReference type="Gene3D" id="3.10.310.10">
    <property type="entry name" value="Diaminopimelate Epimerase, Chain A, domain 1"/>
    <property type="match status" value="2"/>
</dbReference>
<evidence type="ECO:0000313" key="5">
    <source>
        <dbReference type="Proteomes" id="UP000485058"/>
    </source>
</evidence>
<dbReference type="AlphaFoldDB" id="A0A699ZGN9"/>